<evidence type="ECO:0008006" key="4">
    <source>
        <dbReference type="Google" id="ProtNLM"/>
    </source>
</evidence>
<gene>
    <name evidence="2" type="ORF">MCOR_4772</name>
</gene>
<accession>A0A6J8A8F7</accession>
<dbReference type="PANTHER" id="PTHR46880">
    <property type="entry name" value="RAS-ASSOCIATING DOMAIN-CONTAINING PROTEIN"/>
    <property type="match status" value="1"/>
</dbReference>
<dbReference type="EMBL" id="CACVKT020000821">
    <property type="protein sequence ID" value="CAC5363292.1"/>
    <property type="molecule type" value="Genomic_DNA"/>
</dbReference>
<feature type="compositionally biased region" description="Basic and acidic residues" evidence="1">
    <location>
        <begin position="12"/>
        <end position="36"/>
    </location>
</feature>
<name>A0A6J8A8F7_MYTCO</name>
<reference evidence="2 3" key="1">
    <citation type="submission" date="2020-06" db="EMBL/GenBank/DDBJ databases">
        <authorList>
            <person name="Li R."/>
            <person name="Bekaert M."/>
        </authorList>
    </citation>
    <scope>NUCLEOTIDE SEQUENCE [LARGE SCALE GENOMIC DNA]</scope>
    <source>
        <strain evidence="3">wild</strain>
    </source>
</reference>
<dbReference type="PANTHER" id="PTHR46880:SF5">
    <property type="entry name" value="DUF4371 DOMAIN-CONTAINING PROTEIN"/>
    <property type="match status" value="1"/>
</dbReference>
<evidence type="ECO:0000256" key="1">
    <source>
        <dbReference type="SAM" id="MobiDB-lite"/>
    </source>
</evidence>
<protein>
    <recommendedName>
        <fullName evidence="4">DUF4371 domain-containing protein</fullName>
    </recommendedName>
</protein>
<dbReference type="OrthoDB" id="10068441at2759"/>
<dbReference type="AlphaFoldDB" id="A0A6J8A8F7"/>
<evidence type="ECO:0000313" key="3">
    <source>
        <dbReference type="Proteomes" id="UP000507470"/>
    </source>
</evidence>
<sequence length="508" mass="57589">MDKYLIKPPGNQDKKSNESNRKRKTQAEKDKEKHPTLADQKSTLFVGKVVDRRDTLTAHQLSAKHQACQLRETNKIKQVSGEMDKALAKVKQSEVDRYEKLFNTAYSVVKNNRPFSDYSFICDIQIKNGMQLGKDHLGRDACVDFLKAMSGVLSDKTKEHMKLVRFIYIMSDGSTDSSVTEQESVLIRYVHPETYEPVTTLASIENLENATADGVYAAIKSGVLKCGITLGNNEVEGQPKIVCVNMDGAAVNMGAKNGVAKQINDQVNNKVIVMHCVAHKLERGILDAVKDVAYLKKFEDELKRICKFYSLSPKRRVELKNLAKIFYEDLLMHTEIKAVRWVSSKSRALKAVCQDLHITASHMEEILNKSKRADEVGQANIKKRCEIYDGETKMFDGRLALKGNMIPFKDDKDVSTLLEKIGNYVLKRFSDFDIPPLSNFKVSDFWAWPHRLTELSLFGNSDIKALCQLFSGAMSEDESKKAQEEWQTLKVQVSFQKDNHPLIVYCDL</sequence>
<keyword evidence="3" id="KW-1185">Reference proteome</keyword>
<organism evidence="2 3">
    <name type="scientific">Mytilus coruscus</name>
    <name type="common">Sea mussel</name>
    <dbReference type="NCBI Taxonomy" id="42192"/>
    <lineage>
        <taxon>Eukaryota</taxon>
        <taxon>Metazoa</taxon>
        <taxon>Spiralia</taxon>
        <taxon>Lophotrochozoa</taxon>
        <taxon>Mollusca</taxon>
        <taxon>Bivalvia</taxon>
        <taxon>Autobranchia</taxon>
        <taxon>Pteriomorphia</taxon>
        <taxon>Mytilida</taxon>
        <taxon>Mytiloidea</taxon>
        <taxon>Mytilidae</taxon>
        <taxon>Mytilinae</taxon>
        <taxon>Mytilus</taxon>
    </lineage>
</organism>
<dbReference type="Proteomes" id="UP000507470">
    <property type="component" value="Unassembled WGS sequence"/>
</dbReference>
<evidence type="ECO:0000313" key="2">
    <source>
        <dbReference type="EMBL" id="CAC5363292.1"/>
    </source>
</evidence>
<feature type="region of interest" description="Disordered" evidence="1">
    <location>
        <begin position="1"/>
        <end position="38"/>
    </location>
</feature>
<proteinExistence type="predicted"/>